<gene>
    <name evidence="1" type="ORF">B0T22DRAFT_451151</name>
</gene>
<protein>
    <submittedName>
        <fullName evidence="1">Uncharacterized protein</fullName>
    </submittedName>
</protein>
<name>A0AAE0XJ42_9PEZI</name>
<keyword evidence="2" id="KW-1185">Reference proteome</keyword>
<dbReference type="EMBL" id="JAULSO010000001">
    <property type="protein sequence ID" value="KAK3693907.1"/>
    <property type="molecule type" value="Genomic_DNA"/>
</dbReference>
<proteinExistence type="predicted"/>
<reference evidence="1" key="1">
    <citation type="journal article" date="2023" name="Mol. Phylogenet. Evol.">
        <title>Genome-scale phylogeny and comparative genomics of the fungal order Sordariales.</title>
        <authorList>
            <person name="Hensen N."/>
            <person name="Bonometti L."/>
            <person name="Westerberg I."/>
            <person name="Brannstrom I.O."/>
            <person name="Guillou S."/>
            <person name="Cros-Aarteil S."/>
            <person name="Calhoun S."/>
            <person name="Haridas S."/>
            <person name="Kuo A."/>
            <person name="Mondo S."/>
            <person name="Pangilinan J."/>
            <person name="Riley R."/>
            <person name="LaButti K."/>
            <person name="Andreopoulos B."/>
            <person name="Lipzen A."/>
            <person name="Chen C."/>
            <person name="Yan M."/>
            <person name="Daum C."/>
            <person name="Ng V."/>
            <person name="Clum A."/>
            <person name="Steindorff A."/>
            <person name="Ohm R.A."/>
            <person name="Martin F."/>
            <person name="Silar P."/>
            <person name="Natvig D.O."/>
            <person name="Lalanne C."/>
            <person name="Gautier V."/>
            <person name="Ament-Velasquez S.L."/>
            <person name="Kruys A."/>
            <person name="Hutchinson M.I."/>
            <person name="Powell A.J."/>
            <person name="Barry K."/>
            <person name="Miller A.N."/>
            <person name="Grigoriev I.V."/>
            <person name="Debuchy R."/>
            <person name="Gladieux P."/>
            <person name="Hiltunen Thoren M."/>
            <person name="Johannesson H."/>
        </authorList>
    </citation>
    <scope>NUCLEOTIDE SEQUENCE</scope>
    <source>
        <strain evidence="1">CBS 314.62</strain>
    </source>
</reference>
<reference evidence="1" key="2">
    <citation type="submission" date="2023-06" db="EMBL/GenBank/DDBJ databases">
        <authorList>
            <consortium name="Lawrence Berkeley National Laboratory"/>
            <person name="Haridas S."/>
            <person name="Hensen N."/>
            <person name="Bonometti L."/>
            <person name="Westerberg I."/>
            <person name="Brannstrom I.O."/>
            <person name="Guillou S."/>
            <person name="Cros-Aarteil S."/>
            <person name="Calhoun S."/>
            <person name="Kuo A."/>
            <person name="Mondo S."/>
            <person name="Pangilinan J."/>
            <person name="Riley R."/>
            <person name="Labutti K."/>
            <person name="Andreopoulos B."/>
            <person name="Lipzen A."/>
            <person name="Chen C."/>
            <person name="Yanf M."/>
            <person name="Daum C."/>
            <person name="Ng V."/>
            <person name="Clum A."/>
            <person name="Steindorff A."/>
            <person name="Ohm R."/>
            <person name="Martin F."/>
            <person name="Silar P."/>
            <person name="Natvig D."/>
            <person name="Lalanne C."/>
            <person name="Gautier V."/>
            <person name="Ament-Velasquez S.L."/>
            <person name="Kruys A."/>
            <person name="Hutchinson M.I."/>
            <person name="Powell A.J."/>
            <person name="Barry K."/>
            <person name="Miller A.N."/>
            <person name="Grigoriev I.V."/>
            <person name="Debuchy R."/>
            <person name="Gladieux P."/>
            <person name="Thoren M.H."/>
            <person name="Johannesson H."/>
        </authorList>
    </citation>
    <scope>NUCLEOTIDE SEQUENCE</scope>
    <source>
        <strain evidence="1">CBS 314.62</strain>
    </source>
</reference>
<sequence>MRNYSTSLRGQSAVQLAALAFCAAPRARAALCWCCAVAARECGFEVQGADCLPVFFMHLPNEQQRALTQPSPDSCGVTAYD</sequence>
<organism evidence="1 2">
    <name type="scientific">Podospora appendiculata</name>
    <dbReference type="NCBI Taxonomy" id="314037"/>
    <lineage>
        <taxon>Eukaryota</taxon>
        <taxon>Fungi</taxon>
        <taxon>Dikarya</taxon>
        <taxon>Ascomycota</taxon>
        <taxon>Pezizomycotina</taxon>
        <taxon>Sordariomycetes</taxon>
        <taxon>Sordariomycetidae</taxon>
        <taxon>Sordariales</taxon>
        <taxon>Podosporaceae</taxon>
        <taxon>Podospora</taxon>
    </lineage>
</organism>
<evidence type="ECO:0000313" key="1">
    <source>
        <dbReference type="EMBL" id="KAK3693907.1"/>
    </source>
</evidence>
<dbReference type="Proteomes" id="UP001270362">
    <property type="component" value="Unassembled WGS sequence"/>
</dbReference>
<comment type="caution">
    <text evidence="1">The sequence shown here is derived from an EMBL/GenBank/DDBJ whole genome shotgun (WGS) entry which is preliminary data.</text>
</comment>
<evidence type="ECO:0000313" key="2">
    <source>
        <dbReference type="Proteomes" id="UP001270362"/>
    </source>
</evidence>
<accession>A0AAE0XJ42</accession>
<dbReference type="AlphaFoldDB" id="A0AAE0XJ42"/>